<feature type="region of interest" description="Disordered" evidence="9">
    <location>
        <begin position="522"/>
        <end position="566"/>
    </location>
</feature>
<dbReference type="PANTHER" id="PTHR11532">
    <property type="entry name" value="PROTEASE M14 CARBOXYPEPTIDASE"/>
    <property type="match status" value="1"/>
</dbReference>
<organism evidence="11 12">
    <name type="scientific">Macrosiphum euphorbiae</name>
    <name type="common">potato aphid</name>
    <dbReference type="NCBI Taxonomy" id="13131"/>
    <lineage>
        <taxon>Eukaryota</taxon>
        <taxon>Metazoa</taxon>
        <taxon>Ecdysozoa</taxon>
        <taxon>Arthropoda</taxon>
        <taxon>Hexapoda</taxon>
        <taxon>Insecta</taxon>
        <taxon>Pterygota</taxon>
        <taxon>Neoptera</taxon>
        <taxon>Paraneoptera</taxon>
        <taxon>Hemiptera</taxon>
        <taxon>Sternorrhyncha</taxon>
        <taxon>Aphidomorpha</taxon>
        <taxon>Aphidoidea</taxon>
        <taxon>Aphididae</taxon>
        <taxon>Macrosiphini</taxon>
        <taxon>Macrosiphum</taxon>
    </lineage>
</organism>
<comment type="similarity">
    <text evidence="2 8">Belongs to the peptidase M14 family.</text>
</comment>
<dbReference type="GO" id="GO:0016485">
    <property type="term" value="P:protein processing"/>
    <property type="evidence" value="ECO:0007669"/>
    <property type="project" value="TreeGrafter"/>
</dbReference>
<dbReference type="Proteomes" id="UP001160148">
    <property type="component" value="Unassembled WGS sequence"/>
</dbReference>
<dbReference type="EMBL" id="CARXXK010000005">
    <property type="protein sequence ID" value="CAI6367634.1"/>
    <property type="molecule type" value="Genomic_DNA"/>
</dbReference>
<evidence type="ECO:0000256" key="3">
    <source>
        <dbReference type="ARBA" id="ARBA00022645"/>
    </source>
</evidence>
<dbReference type="PROSITE" id="PS00132">
    <property type="entry name" value="CARBOXYPEPT_ZN_1"/>
    <property type="match status" value="1"/>
</dbReference>
<evidence type="ECO:0000313" key="11">
    <source>
        <dbReference type="EMBL" id="CAI6367634.1"/>
    </source>
</evidence>
<dbReference type="InterPro" id="IPR057247">
    <property type="entry name" value="CARBOXYPEPT_ZN_2"/>
</dbReference>
<evidence type="ECO:0000256" key="8">
    <source>
        <dbReference type="PROSITE-ProRule" id="PRU01379"/>
    </source>
</evidence>
<feature type="domain" description="Peptidase M14" evidence="10">
    <location>
        <begin position="36"/>
        <end position="361"/>
    </location>
</feature>
<dbReference type="InterPro" id="IPR057246">
    <property type="entry name" value="CARBOXYPEPT_ZN_1"/>
</dbReference>
<dbReference type="SUPFAM" id="SSF49464">
    <property type="entry name" value="Carboxypeptidase regulatory domain-like"/>
    <property type="match status" value="1"/>
</dbReference>
<evidence type="ECO:0000256" key="5">
    <source>
        <dbReference type="ARBA" id="ARBA00022801"/>
    </source>
</evidence>
<evidence type="ECO:0000259" key="10">
    <source>
        <dbReference type="PROSITE" id="PS52035"/>
    </source>
</evidence>
<proteinExistence type="inferred from homology"/>
<protein>
    <recommendedName>
        <fullName evidence="10">Peptidase M14 domain-containing protein</fullName>
    </recommendedName>
</protein>
<feature type="compositionally biased region" description="Polar residues" evidence="9">
    <location>
        <begin position="554"/>
        <end position="566"/>
    </location>
</feature>
<gene>
    <name evidence="11" type="ORF">MEUPH1_LOCUS22090</name>
</gene>
<dbReference type="GO" id="GO:0005615">
    <property type="term" value="C:extracellular space"/>
    <property type="evidence" value="ECO:0007669"/>
    <property type="project" value="TreeGrafter"/>
</dbReference>
<dbReference type="PROSITE" id="PS52035">
    <property type="entry name" value="PEPTIDASE_M14"/>
    <property type="match status" value="1"/>
</dbReference>
<dbReference type="GO" id="GO:0004181">
    <property type="term" value="F:metallocarboxypeptidase activity"/>
    <property type="evidence" value="ECO:0007669"/>
    <property type="project" value="InterPro"/>
</dbReference>
<keyword evidence="5" id="KW-0378">Hydrolase</keyword>
<evidence type="ECO:0000256" key="9">
    <source>
        <dbReference type="SAM" id="MobiDB-lite"/>
    </source>
</evidence>
<dbReference type="InterPro" id="IPR050753">
    <property type="entry name" value="Peptidase_M14_domain"/>
</dbReference>
<sequence length="590" mass="66208">MIMTIDTVKALRSSTIVLAIVFVVSSASHSRIGFDKYHNHKQMTNYLMQITDEFPNISSLYSIGKSVLKRELWVVKLTTANELLGVPNIKIVGNIHGNEPVGREIILHLIQYLLDNNSKNKAINNLLRTTVIHLLPSMNPDGFEMSAPQPCPNDGMQSLGSRGNAYTFDLNRNFPDMFNPHTVPLQPETKAMIEWLKSVPFVMSLGLHGGALVANFPYDGSLDSVSRKLQKLNETLQIDDVFELYKILVNESSYNQNINMESLTPDDDVFRFLAKQYADLHPTMHNGLSCEDNYSLKFKDGITNGAAWYQVIGSMQDYNYAWHGCMEITLEMSCCKYPPASFLESHWKDHLKPLLTWMQQAHRGVKGLVTNQITGKPIPNATVSLTDRENYISTTVNGEYWKVLLPGVYKLRVNAIGFDEKIVRVKVPEESEDEEEGPRPQLVNFQLEPTKTKIANSGSSSTVSDSDHYNTYWVSDSDLHGATDRGMEADTDVVLIDSDRPLAAVQKSSVDKRLWLVVEGKEKEDEGDDGYNGRSGNRYDDVNRLQSMRPPLPVQSSSARPGNHSPSGVTRAVQILCLLPFSYYVAHILS</sequence>
<comment type="cofactor">
    <cofactor evidence="1">
        <name>Zn(2+)</name>
        <dbReference type="ChEBI" id="CHEBI:29105"/>
    </cofactor>
</comment>
<accession>A0AAV0XGJ0</accession>
<dbReference type="SMART" id="SM00631">
    <property type="entry name" value="Zn_pept"/>
    <property type="match status" value="1"/>
</dbReference>
<evidence type="ECO:0000256" key="4">
    <source>
        <dbReference type="ARBA" id="ARBA00022723"/>
    </source>
</evidence>
<dbReference type="PROSITE" id="PS00133">
    <property type="entry name" value="CARBOXYPEPT_ZN_2"/>
    <property type="match status" value="1"/>
</dbReference>
<feature type="active site" description="Proton donor/acceptor" evidence="8">
    <location>
        <position position="331"/>
    </location>
</feature>
<evidence type="ECO:0000256" key="6">
    <source>
        <dbReference type="ARBA" id="ARBA00022833"/>
    </source>
</evidence>
<keyword evidence="3" id="KW-0645">Protease</keyword>
<keyword evidence="12" id="KW-1185">Reference proteome</keyword>
<comment type="caution">
    <text evidence="11">The sequence shown here is derived from an EMBL/GenBank/DDBJ whole genome shotgun (WGS) entry which is preliminary data.</text>
</comment>
<evidence type="ECO:0000256" key="1">
    <source>
        <dbReference type="ARBA" id="ARBA00001947"/>
    </source>
</evidence>
<keyword evidence="6" id="KW-0862">Zinc</keyword>
<dbReference type="SUPFAM" id="SSF53187">
    <property type="entry name" value="Zn-dependent exopeptidases"/>
    <property type="match status" value="1"/>
</dbReference>
<keyword evidence="3" id="KW-0121">Carboxypeptidase</keyword>
<dbReference type="Pfam" id="PF00246">
    <property type="entry name" value="Peptidase_M14"/>
    <property type="match status" value="1"/>
</dbReference>
<name>A0AAV0XGJ0_9HEMI</name>
<dbReference type="InterPro" id="IPR000834">
    <property type="entry name" value="Peptidase_M14"/>
</dbReference>
<dbReference type="PRINTS" id="PR00765">
    <property type="entry name" value="CRBOXYPTASEA"/>
</dbReference>
<dbReference type="Pfam" id="PF13620">
    <property type="entry name" value="CarboxypepD_reg"/>
    <property type="match status" value="1"/>
</dbReference>
<keyword evidence="4" id="KW-0479">Metal-binding</keyword>
<evidence type="ECO:0000256" key="7">
    <source>
        <dbReference type="ARBA" id="ARBA00023180"/>
    </source>
</evidence>
<dbReference type="AlphaFoldDB" id="A0AAV0XGJ0"/>
<dbReference type="Gene3D" id="3.40.630.10">
    <property type="entry name" value="Zn peptidases"/>
    <property type="match status" value="1"/>
</dbReference>
<dbReference type="GO" id="GO:0008270">
    <property type="term" value="F:zinc ion binding"/>
    <property type="evidence" value="ECO:0007669"/>
    <property type="project" value="InterPro"/>
</dbReference>
<dbReference type="PANTHER" id="PTHR11532:SF84">
    <property type="entry name" value="CARBOXYPEPTIDASE M"/>
    <property type="match status" value="1"/>
</dbReference>
<evidence type="ECO:0000313" key="12">
    <source>
        <dbReference type="Proteomes" id="UP001160148"/>
    </source>
</evidence>
<dbReference type="CDD" id="cd11308">
    <property type="entry name" value="Peptidase_M14NE-CP-C_like"/>
    <property type="match status" value="1"/>
</dbReference>
<keyword evidence="7" id="KW-0325">Glycoprotein</keyword>
<dbReference type="Gene3D" id="2.60.40.1120">
    <property type="entry name" value="Carboxypeptidase-like, regulatory domain"/>
    <property type="match status" value="1"/>
</dbReference>
<dbReference type="GO" id="GO:0006518">
    <property type="term" value="P:peptide metabolic process"/>
    <property type="evidence" value="ECO:0007669"/>
    <property type="project" value="TreeGrafter"/>
</dbReference>
<evidence type="ECO:0000256" key="2">
    <source>
        <dbReference type="ARBA" id="ARBA00005988"/>
    </source>
</evidence>
<dbReference type="InterPro" id="IPR008969">
    <property type="entry name" value="CarboxyPept-like_regulatory"/>
</dbReference>
<reference evidence="11 12" key="1">
    <citation type="submission" date="2023-01" db="EMBL/GenBank/DDBJ databases">
        <authorList>
            <person name="Whitehead M."/>
        </authorList>
    </citation>
    <scope>NUCLEOTIDE SEQUENCE [LARGE SCALE GENOMIC DNA]</scope>
</reference>